<evidence type="ECO:0000313" key="2">
    <source>
        <dbReference type="Proteomes" id="UP000790709"/>
    </source>
</evidence>
<accession>A0ACB8ATY2</accession>
<dbReference type="EMBL" id="MU267588">
    <property type="protein sequence ID" value="KAH7916822.1"/>
    <property type="molecule type" value="Genomic_DNA"/>
</dbReference>
<sequence>MIHGVDDLVQAIATYQGTSRSSIIAVGTSLKGQATYVKIWHAQMPTGIGVGQPKVRIWGNIRDCDKVLLAHRRLLSFVAVLCVCIALAASLPISVLALYIETVLRTGIQFVLFVVSGLKWLLGLIEQLLMDLDFESHGPSITALFG</sequence>
<reference evidence="1" key="1">
    <citation type="journal article" date="2021" name="New Phytol.">
        <title>Evolutionary innovations through gain and loss of genes in the ectomycorrhizal Boletales.</title>
        <authorList>
            <person name="Wu G."/>
            <person name="Miyauchi S."/>
            <person name="Morin E."/>
            <person name="Kuo A."/>
            <person name="Drula E."/>
            <person name="Varga T."/>
            <person name="Kohler A."/>
            <person name="Feng B."/>
            <person name="Cao Y."/>
            <person name="Lipzen A."/>
            <person name="Daum C."/>
            <person name="Hundley H."/>
            <person name="Pangilinan J."/>
            <person name="Johnson J."/>
            <person name="Barry K."/>
            <person name="LaButti K."/>
            <person name="Ng V."/>
            <person name="Ahrendt S."/>
            <person name="Min B."/>
            <person name="Choi I.G."/>
            <person name="Park H."/>
            <person name="Plett J.M."/>
            <person name="Magnuson J."/>
            <person name="Spatafora J.W."/>
            <person name="Nagy L.G."/>
            <person name="Henrissat B."/>
            <person name="Grigoriev I.V."/>
            <person name="Yang Z.L."/>
            <person name="Xu J."/>
            <person name="Martin F.M."/>
        </authorList>
    </citation>
    <scope>NUCLEOTIDE SEQUENCE</scope>
    <source>
        <strain evidence="1">KUC20120723A-06</strain>
    </source>
</reference>
<evidence type="ECO:0000313" key="1">
    <source>
        <dbReference type="EMBL" id="KAH7916822.1"/>
    </source>
</evidence>
<gene>
    <name evidence="1" type="ORF">BV22DRAFT_1136021</name>
</gene>
<proteinExistence type="predicted"/>
<keyword evidence="2" id="KW-1185">Reference proteome</keyword>
<protein>
    <submittedName>
        <fullName evidence="1">Uncharacterized protein</fullName>
    </submittedName>
</protein>
<name>A0ACB8ATY2_9AGAM</name>
<dbReference type="Proteomes" id="UP000790709">
    <property type="component" value="Unassembled WGS sequence"/>
</dbReference>
<comment type="caution">
    <text evidence="1">The sequence shown here is derived from an EMBL/GenBank/DDBJ whole genome shotgun (WGS) entry which is preliminary data.</text>
</comment>
<organism evidence="1 2">
    <name type="scientific">Leucogyrophana mollusca</name>
    <dbReference type="NCBI Taxonomy" id="85980"/>
    <lineage>
        <taxon>Eukaryota</taxon>
        <taxon>Fungi</taxon>
        <taxon>Dikarya</taxon>
        <taxon>Basidiomycota</taxon>
        <taxon>Agaricomycotina</taxon>
        <taxon>Agaricomycetes</taxon>
        <taxon>Agaricomycetidae</taxon>
        <taxon>Boletales</taxon>
        <taxon>Boletales incertae sedis</taxon>
        <taxon>Leucogyrophana</taxon>
    </lineage>
</organism>